<dbReference type="InterPro" id="IPR012337">
    <property type="entry name" value="RNaseH-like_sf"/>
</dbReference>
<dbReference type="SUPFAM" id="SSF53098">
    <property type="entry name" value="Ribonuclease H-like"/>
    <property type="match status" value="1"/>
</dbReference>
<dbReference type="PANTHER" id="PTHR37984">
    <property type="entry name" value="PROTEIN CBG26694"/>
    <property type="match status" value="1"/>
</dbReference>
<evidence type="ECO:0000259" key="1">
    <source>
        <dbReference type="PROSITE" id="PS50994"/>
    </source>
</evidence>
<feature type="domain" description="Integrase catalytic" evidence="1">
    <location>
        <begin position="1"/>
        <end position="81"/>
    </location>
</feature>
<gene>
    <name evidence="2" type="ORF">DILT_LOCUS11503</name>
</gene>
<dbReference type="AlphaFoldDB" id="A0A3P7P666"/>
<dbReference type="InterPro" id="IPR036397">
    <property type="entry name" value="RNaseH_sf"/>
</dbReference>
<keyword evidence="3" id="KW-1185">Reference proteome</keyword>
<evidence type="ECO:0000313" key="3">
    <source>
        <dbReference type="Proteomes" id="UP000281553"/>
    </source>
</evidence>
<sequence length="295" mass="33989">MLREVGDMLQIYKTHTTPFHPEGNGQVERTKGTLNNLLKAFTRDHHPLDWDQRLPCALMAYRAMVYSSTGYTPFMMITRRTFRLPIDSLTPQPSPAFQSTNDNVLYLQELLRLTYNLARRIVKVLQPLGGAIPRRRRHLSVHTNDYVLQLQELLRLTYNLARSHLETAYDRQKNDFDRQTFGSPYVEGDLVWKYRSVPLLGTSSNFFNHWEGSYRVVDVIHPSTYVLQDRQPSRLPFTAHFDKLKPYRCQLPMATAEVTPVIPPHLVAIPVREETVETKIATGPADRAPSEEGSV</sequence>
<dbReference type="GO" id="GO:0015074">
    <property type="term" value="P:DNA integration"/>
    <property type="evidence" value="ECO:0007669"/>
    <property type="project" value="InterPro"/>
</dbReference>
<dbReference type="GO" id="GO:0003676">
    <property type="term" value="F:nucleic acid binding"/>
    <property type="evidence" value="ECO:0007669"/>
    <property type="project" value="InterPro"/>
</dbReference>
<dbReference type="Proteomes" id="UP000281553">
    <property type="component" value="Unassembled WGS sequence"/>
</dbReference>
<reference evidence="2 3" key="1">
    <citation type="submission" date="2018-11" db="EMBL/GenBank/DDBJ databases">
        <authorList>
            <consortium name="Pathogen Informatics"/>
        </authorList>
    </citation>
    <scope>NUCLEOTIDE SEQUENCE [LARGE SCALE GENOMIC DNA]</scope>
</reference>
<dbReference type="OrthoDB" id="10062030at2759"/>
<dbReference type="InterPro" id="IPR001584">
    <property type="entry name" value="Integrase_cat-core"/>
</dbReference>
<dbReference type="PANTHER" id="PTHR37984:SF15">
    <property type="entry name" value="INTEGRASE CATALYTIC DOMAIN-CONTAINING PROTEIN"/>
    <property type="match status" value="1"/>
</dbReference>
<dbReference type="EMBL" id="UYRU01063226">
    <property type="protein sequence ID" value="VDN15672.1"/>
    <property type="molecule type" value="Genomic_DNA"/>
</dbReference>
<evidence type="ECO:0000313" key="2">
    <source>
        <dbReference type="EMBL" id="VDN15672.1"/>
    </source>
</evidence>
<proteinExistence type="predicted"/>
<dbReference type="InterPro" id="IPR050951">
    <property type="entry name" value="Retrovirus_Pol_polyprotein"/>
</dbReference>
<dbReference type="Gene3D" id="3.30.420.10">
    <property type="entry name" value="Ribonuclease H-like superfamily/Ribonuclease H"/>
    <property type="match status" value="1"/>
</dbReference>
<dbReference type="PROSITE" id="PS50994">
    <property type="entry name" value="INTEGRASE"/>
    <property type="match status" value="1"/>
</dbReference>
<accession>A0A3P7P666</accession>
<organism evidence="2 3">
    <name type="scientific">Dibothriocephalus latus</name>
    <name type="common">Fish tapeworm</name>
    <name type="synonym">Diphyllobothrium latum</name>
    <dbReference type="NCBI Taxonomy" id="60516"/>
    <lineage>
        <taxon>Eukaryota</taxon>
        <taxon>Metazoa</taxon>
        <taxon>Spiralia</taxon>
        <taxon>Lophotrochozoa</taxon>
        <taxon>Platyhelminthes</taxon>
        <taxon>Cestoda</taxon>
        <taxon>Eucestoda</taxon>
        <taxon>Diphyllobothriidea</taxon>
        <taxon>Diphyllobothriidae</taxon>
        <taxon>Dibothriocephalus</taxon>
    </lineage>
</organism>
<name>A0A3P7P666_DIBLA</name>
<protein>
    <recommendedName>
        <fullName evidence="1">Integrase catalytic domain-containing protein</fullName>
    </recommendedName>
</protein>